<dbReference type="GO" id="GO:1904153">
    <property type="term" value="P:negative regulation of retrograde protein transport, ER to cytosol"/>
    <property type="evidence" value="ECO:0007669"/>
    <property type="project" value="TreeGrafter"/>
</dbReference>
<organism evidence="2 3">
    <name type="scientific">Gambusia affinis</name>
    <name type="common">Western mosquitofish</name>
    <name type="synonym">Heterandria affinis</name>
    <dbReference type="NCBI Taxonomy" id="33528"/>
    <lineage>
        <taxon>Eukaryota</taxon>
        <taxon>Metazoa</taxon>
        <taxon>Chordata</taxon>
        <taxon>Craniata</taxon>
        <taxon>Vertebrata</taxon>
        <taxon>Euteleostomi</taxon>
        <taxon>Actinopterygii</taxon>
        <taxon>Neopterygii</taxon>
        <taxon>Teleostei</taxon>
        <taxon>Neoteleostei</taxon>
        <taxon>Acanthomorphata</taxon>
        <taxon>Ovalentaria</taxon>
        <taxon>Atherinomorphae</taxon>
        <taxon>Cyprinodontiformes</taxon>
        <taxon>Poeciliidae</taxon>
        <taxon>Poeciliinae</taxon>
        <taxon>Gambusia</taxon>
    </lineage>
</organism>
<reference evidence="2 3" key="1">
    <citation type="journal article" date="2018" name="G3 (Bethesda)">
        <title>A High-Quality Reference Genome for the Invasive Mosquitofish Gambusia affinis Using a Chicago Library.</title>
        <authorList>
            <person name="Hoffberg S.L."/>
            <person name="Troendle N.J."/>
            <person name="Glenn T.C."/>
            <person name="Mahmud O."/>
            <person name="Louha S."/>
            <person name="Chalopin D."/>
            <person name="Bennetzen J.L."/>
            <person name="Mauricio R."/>
        </authorList>
    </citation>
    <scope>NUCLEOTIDE SEQUENCE [LARGE SCALE GENOMIC DNA]</scope>
    <source>
        <strain evidence="2">NE01/NJP1002.9</strain>
        <tissue evidence="2">Muscle</tissue>
    </source>
</reference>
<dbReference type="PANTHER" id="PTHR35269">
    <property type="entry name" value="SMALL VCP/P97-INTERACTING PROTEIN"/>
    <property type="match status" value="1"/>
</dbReference>
<dbReference type="GO" id="GO:1904240">
    <property type="term" value="P:negative regulation of VCP-NPL4-UFD1 AAA ATPase complex assembly"/>
    <property type="evidence" value="ECO:0007669"/>
    <property type="project" value="TreeGrafter"/>
</dbReference>
<feature type="compositionally biased region" description="Basic and acidic residues" evidence="1">
    <location>
        <begin position="31"/>
        <end position="45"/>
    </location>
</feature>
<feature type="region of interest" description="Disordered" evidence="1">
    <location>
        <begin position="152"/>
        <end position="185"/>
    </location>
</feature>
<feature type="non-terminal residue" evidence="2">
    <location>
        <position position="314"/>
    </location>
</feature>
<feature type="region of interest" description="Disordered" evidence="1">
    <location>
        <begin position="31"/>
        <end position="53"/>
    </location>
</feature>
<comment type="caution">
    <text evidence="2">The sequence shown here is derived from an EMBL/GenBank/DDBJ whole genome shotgun (WGS) entry which is preliminary data.</text>
</comment>
<dbReference type="GO" id="GO:1904293">
    <property type="term" value="P:negative regulation of ERAD pathway"/>
    <property type="evidence" value="ECO:0007669"/>
    <property type="project" value="TreeGrafter"/>
</dbReference>
<feature type="compositionally biased region" description="Gly residues" evidence="1">
    <location>
        <begin position="125"/>
        <end position="137"/>
    </location>
</feature>
<dbReference type="AlphaFoldDB" id="A0A315W4D5"/>
<dbReference type="GO" id="GO:0010508">
    <property type="term" value="P:positive regulation of autophagy"/>
    <property type="evidence" value="ECO:0007669"/>
    <property type="project" value="TreeGrafter"/>
</dbReference>
<accession>A0A315W4D5</accession>
<evidence type="ECO:0000313" key="2">
    <source>
        <dbReference type="EMBL" id="PWA30469.1"/>
    </source>
</evidence>
<name>A0A315W4D5_GAMAF</name>
<evidence type="ECO:0000313" key="3">
    <source>
        <dbReference type="Proteomes" id="UP000250572"/>
    </source>
</evidence>
<dbReference type="GO" id="GO:0005789">
    <property type="term" value="C:endoplasmic reticulum membrane"/>
    <property type="evidence" value="ECO:0007669"/>
    <property type="project" value="TreeGrafter"/>
</dbReference>
<dbReference type="EMBL" id="NHOQ01000384">
    <property type="protein sequence ID" value="PWA30469.1"/>
    <property type="molecule type" value="Genomic_DNA"/>
</dbReference>
<keyword evidence="3" id="KW-1185">Reference proteome</keyword>
<proteinExistence type="predicted"/>
<feature type="compositionally biased region" description="Acidic residues" evidence="1">
    <location>
        <begin position="111"/>
        <end position="124"/>
    </location>
</feature>
<feature type="region of interest" description="Disordered" evidence="1">
    <location>
        <begin position="110"/>
        <end position="137"/>
    </location>
</feature>
<protein>
    <submittedName>
        <fullName evidence="2">Uncharacterized protein</fullName>
    </submittedName>
</protein>
<dbReference type="Proteomes" id="UP000250572">
    <property type="component" value="Unassembled WGS sequence"/>
</dbReference>
<dbReference type="STRING" id="33528.ENSGAFP00000000902"/>
<gene>
    <name evidence="2" type="ORF">CCH79_00015354</name>
</gene>
<dbReference type="InterPro" id="IPR055366">
    <property type="entry name" value="SVIP_metazoa"/>
</dbReference>
<evidence type="ECO:0000256" key="1">
    <source>
        <dbReference type="SAM" id="MobiDB-lite"/>
    </source>
</evidence>
<sequence length="314" mass="34091">MGMCLPCLGGAADDVVVTPDPTAYRGVKNPEAVERKRKKQEETEKQAMTPSVSGGGGLKQFFFSMMIPVTSGHIPEVRYHGNITHYTSSRSLPALFLDEVTLVVVGVEVGVGEEDGEGDEEGDEGTGGAGDMGDGGDCPTFGFGGGLTRMGKTQFNSPKSSDSKRHVSPTPTSRHQARKLAVLSRAKKEPEGALCRHAPTRSVHRDLCALLRFYEGYVSLRFEKGARLCCPTIIDLKYFLTSVLLLLRSHSDQETLRHQSSNAPGKVFLHGQQAGFMSTGEPLVVLLHVCQPWTAELLWAHRAAHGRLLMAWST</sequence>
<dbReference type="PANTHER" id="PTHR35269:SF1">
    <property type="entry name" value="SMALL VCP_P97-INTERACTING PROTEIN"/>
    <property type="match status" value="1"/>
</dbReference>